<dbReference type="InterPro" id="IPR023214">
    <property type="entry name" value="HAD_sf"/>
</dbReference>
<organism evidence="1 2">
    <name type="scientific">Aeromonas caviae</name>
    <name type="common">Aeromonas punctata</name>
    <dbReference type="NCBI Taxonomy" id="648"/>
    <lineage>
        <taxon>Bacteria</taxon>
        <taxon>Pseudomonadati</taxon>
        <taxon>Pseudomonadota</taxon>
        <taxon>Gammaproteobacteria</taxon>
        <taxon>Aeromonadales</taxon>
        <taxon>Aeromonadaceae</taxon>
        <taxon>Aeromonas</taxon>
    </lineage>
</organism>
<dbReference type="AlphaFoldDB" id="A0A3S5WX02"/>
<dbReference type="InterPro" id="IPR036412">
    <property type="entry name" value="HAD-like_sf"/>
</dbReference>
<dbReference type="Gene3D" id="3.40.50.1000">
    <property type="entry name" value="HAD superfamily/HAD-like"/>
    <property type="match status" value="1"/>
</dbReference>
<dbReference type="SUPFAM" id="SSF56784">
    <property type="entry name" value="HAD-like"/>
    <property type="match status" value="1"/>
</dbReference>
<evidence type="ECO:0000313" key="2">
    <source>
        <dbReference type="Proteomes" id="UP000266778"/>
    </source>
</evidence>
<dbReference type="RefSeq" id="WP_141116474.1">
    <property type="nucleotide sequence ID" value="NZ_JAEHIW010000073.1"/>
</dbReference>
<gene>
    <name evidence="1" type="ORF">C1C91_21865</name>
</gene>
<name>A0A3S5WX02_AERCA</name>
<dbReference type="EMBL" id="CP025706">
    <property type="protein sequence ID" value="QLI60227.1"/>
    <property type="molecule type" value="Genomic_DNA"/>
</dbReference>
<reference evidence="1" key="1">
    <citation type="journal article" date="2019" name="J Environ">
        <title>Genetic characterization and potential molecular dissemination mechanism of tet (31) gene in Aeromonas caviae from an oxytetracycline wastewater treatment system.</title>
        <authorList>
            <person name="Shi Y."/>
            <person name="Tian Z."/>
            <person name="Leclercq S.O."/>
            <person name="Zhang H."/>
            <person name="Yang M."/>
            <person name="Zhang Y."/>
        </authorList>
    </citation>
    <scope>NUCLEOTIDE SEQUENCE</scope>
    <source>
        <strain evidence="1">T25-39</strain>
    </source>
</reference>
<dbReference type="CDD" id="cd01427">
    <property type="entry name" value="HAD_like"/>
    <property type="match status" value="1"/>
</dbReference>
<protein>
    <submittedName>
        <fullName evidence="1">Uncharacterized protein</fullName>
    </submittedName>
</protein>
<accession>A0A3S5WX02</accession>
<evidence type="ECO:0000313" key="1">
    <source>
        <dbReference type="EMBL" id="QLI60227.1"/>
    </source>
</evidence>
<sequence length="801" mass="90385">MNKQEQTELRCEAGTDMDYQANWQLPSKLSEIAWNSYDLVSFDIFDTVLHRALISPKSLFLELGRKAIALGLLDECMSPADFAQMRVDLEHEARRLSTGKSTEVTLSQIWEQAPATLPVTALMALELDVEYAHSFANPYSRTLIKQLQENNIRFCLTSDTYFPRDFIERLLAKARIDISGIDLFLSCEEDANKSTGTLFQRLLAVTGKMPERILHIGDDLTADHLQAKKTGLMTCYLEHIHLPTVIGQHEMLLGMDGIQDPLHSIRRLGHFVHPLQNQPAAFFRYFGASVLGPGLCAFALWAVKDAIAKGVSLICPIMREGAILAPLLKKANFLLGANLEIKPFYVSRRAAFLPAMRELDEHALRQYCSRRQFSLAALIDELELPEVPQALQEHLPQMLNDIPCQEVLKEYLFSVPVQEAARRASKEARIRLKDYTSSLWHGHQKVAMMDLGPGGNSLAWLADSLGELADRIALNYLFYSVPELAKHRRHGHQYAVFMSHTPESLPLLRLFNRSPEPVEILLTGRHKTTLGYQRLKDDTVAPLLGRAFYDPQQELLLEEFSNGVDLAWRHFSHACQYVENDWFTGPEVRAVELRHIQRLLELPTSQEATCLGDLLFDDNAGSDSYGRICAESDEELLRLIGSEDFLRQARQQWGYQSRGVRWPQGVVTRHHPDILAAQRRVLFNDVEHKLLCVTLLEQLKHAGHRRATLYGGGKLGNEMLQEAMARGIEIDFVVDSNVALHGLRVLDREIVPLARAARDGCGQYLVASAAFSVAIVEGIVRYYQEQNLPCPAIYAIKGGRP</sequence>
<dbReference type="Gene3D" id="1.10.150.400">
    <property type="match status" value="1"/>
</dbReference>
<dbReference type="Proteomes" id="UP000266778">
    <property type="component" value="Chromosome"/>
</dbReference>
<proteinExistence type="predicted"/>